<keyword evidence="2" id="KW-1185">Reference proteome</keyword>
<accession>A0A4C1Z4U0</accession>
<gene>
    <name evidence="1" type="ORF">EVAR_89433_1</name>
</gene>
<evidence type="ECO:0000313" key="2">
    <source>
        <dbReference type="Proteomes" id="UP000299102"/>
    </source>
</evidence>
<protein>
    <submittedName>
        <fullName evidence="1">Uncharacterized protein</fullName>
    </submittedName>
</protein>
<dbReference type="Proteomes" id="UP000299102">
    <property type="component" value="Unassembled WGS sequence"/>
</dbReference>
<name>A0A4C1Z4U0_EUMVA</name>
<organism evidence="1 2">
    <name type="scientific">Eumeta variegata</name>
    <name type="common">Bagworm moth</name>
    <name type="synonym">Eumeta japonica</name>
    <dbReference type="NCBI Taxonomy" id="151549"/>
    <lineage>
        <taxon>Eukaryota</taxon>
        <taxon>Metazoa</taxon>
        <taxon>Ecdysozoa</taxon>
        <taxon>Arthropoda</taxon>
        <taxon>Hexapoda</taxon>
        <taxon>Insecta</taxon>
        <taxon>Pterygota</taxon>
        <taxon>Neoptera</taxon>
        <taxon>Endopterygota</taxon>
        <taxon>Lepidoptera</taxon>
        <taxon>Glossata</taxon>
        <taxon>Ditrysia</taxon>
        <taxon>Tineoidea</taxon>
        <taxon>Psychidae</taxon>
        <taxon>Oiketicinae</taxon>
        <taxon>Eumeta</taxon>
    </lineage>
</organism>
<proteinExistence type="predicted"/>
<reference evidence="1 2" key="1">
    <citation type="journal article" date="2019" name="Commun. Biol.">
        <title>The bagworm genome reveals a unique fibroin gene that provides high tensile strength.</title>
        <authorList>
            <person name="Kono N."/>
            <person name="Nakamura H."/>
            <person name="Ohtoshi R."/>
            <person name="Tomita M."/>
            <person name="Numata K."/>
            <person name="Arakawa K."/>
        </authorList>
    </citation>
    <scope>NUCLEOTIDE SEQUENCE [LARGE SCALE GENOMIC DNA]</scope>
</reference>
<comment type="caution">
    <text evidence="1">The sequence shown here is derived from an EMBL/GenBank/DDBJ whole genome shotgun (WGS) entry which is preliminary data.</text>
</comment>
<dbReference type="EMBL" id="BGZK01001547">
    <property type="protein sequence ID" value="GBP82094.1"/>
    <property type="molecule type" value="Genomic_DNA"/>
</dbReference>
<evidence type="ECO:0000313" key="1">
    <source>
        <dbReference type="EMBL" id="GBP82094.1"/>
    </source>
</evidence>
<dbReference type="AlphaFoldDB" id="A0A4C1Z4U0"/>
<sequence>MEYDPHDFGVEVAYYECGGLIAEDRVDVLNTYPVTEGLKVANSKIPCSDEPTLMPIERIVSKSVSCWASCIMSRRIITAVPL</sequence>